<feature type="transmembrane region" description="Helical" evidence="9">
    <location>
        <begin position="98"/>
        <end position="121"/>
    </location>
</feature>
<keyword evidence="3 9" id="KW-0812">Transmembrane</keyword>
<dbReference type="GO" id="GO:0042277">
    <property type="term" value="F:peptide binding"/>
    <property type="evidence" value="ECO:0007669"/>
    <property type="project" value="TreeGrafter"/>
</dbReference>
<evidence type="ECO:0000313" key="12">
    <source>
        <dbReference type="WBParaSite" id="ALUE_0002219601-mRNA-1"/>
    </source>
</evidence>
<evidence type="ECO:0000256" key="3">
    <source>
        <dbReference type="ARBA" id="ARBA00022692"/>
    </source>
</evidence>
<dbReference type="PANTHER" id="PTHR24229:SF53">
    <property type="entry name" value="NEUROPEPTIDE RECEPTOR 18"/>
    <property type="match status" value="1"/>
</dbReference>
<organism evidence="11 12">
    <name type="scientific">Ascaris lumbricoides</name>
    <name type="common">Giant roundworm</name>
    <dbReference type="NCBI Taxonomy" id="6252"/>
    <lineage>
        <taxon>Eukaryota</taxon>
        <taxon>Metazoa</taxon>
        <taxon>Ecdysozoa</taxon>
        <taxon>Nematoda</taxon>
        <taxon>Chromadorea</taxon>
        <taxon>Rhabditida</taxon>
        <taxon>Spirurina</taxon>
        <taxon>Ascaridomorpha</taxon>
        <taxon>Ascaridoidea</taxon>
        <taxon>Ascarididae</taxon>
        <taxon>Ascaris</taxon>
    </lineage>
</organism>
<evidence type="ECO:0000256" key="2">
    <source>
        <dbReference type="ARBA" id="ARBA00022475"/>
    </source>
</evidence>
<keyword evidence="11" id="KW-1185">Reference proteome</keyword>
<feature type="transmembrane region" description="Helical" evidence="9">
    <location>
        <begin position="27"/>
        <end position="54"/>
    </location>
</feature>
<keyword evidence="2" id="KW-1003">Cell membrane</keyword>
<evidence type="ECO:0000259" key="10">
    <source>
        <dbReference type="PROSITE" id="PS50262"/>
    </source>
</evidence>
<feature type="transmembrane region" description="Helical" evidence="9">
    <location>
        <begin position="182"/>
        <end position="209"/>
    </location>
</feature>
<protein>
    <submittedName>
        <fullName evidence="12">G_PROTEIN_RECEP_F1_2 domain-containing protein</fullName>
    </submittedName>
</protein>
<dbReference type="PROSITE" id="PS50262">
    <property type="entry name" value="G_PROTEIN_RECEP_F1_2"/>
    <property type="match status" value="1"/>
</dbReference>
<dbReference type="PANTHER" id="PTHR24229">
    <property type="entry name" value="NEUROPEPTIDES RECEPTOR"/>
    <property type="match status" value="1"/>
</dbReference>
<dbReference type="GO" id="GO:0005886">
    <property type="term" value="C:plasma membrane"/>
    <property type="evidence" value="ECO:0007669"/>
    <property type="project" value="UniProtKB-SubCell"/>
</dbReference>
<evidence type="ECO:0000256" key="5">
    <source>
        <dbReference type="ARBA" id="ARBA00023040"/>
    </source>
</evidence>
<dbReference type="GO" id="GO:0004930">
    <property type="term" value="F:G protein-coupled receptor activity"/>
    <property type="evidence" value="ECO:0007669"/>
    <property type="project" value="UniProtKB-KW"/>
</dbReference>
<proteinExistence type="predicted"/>
<dbReference type="InterPro" id="IPR017452">
    <property type="entry name" value="GPCR_Rhodpsn_7TM"/>
</dbReference>
<comment type="subcellular location">
    <subcellularLocation>
        <location evidence="1">Cell membrane</location>
        <topology evidence="1">Multi-pass membrane protein</topology>
    </subcellularLocation>
</comment>
<dbReference type="PRINTS" id="PR00237">
    <property type="entry name" value="GPCRRHODOPSN"/>
</dbReference>
<sequence>LQIRLESPFRLVRVRIFKCIDNIEGNLFAAFILYMFVLGFAIPVFLIVLFYGLLVKKLLTRSRSIPSSQIRLESPFRLVRVRIFKCIDNIEGNLFAAFILYMFVLGFAIPVFLIVLFYGLLVKKLLTRSRSIPSSQVPVNRIAIHTMAISIFFVVCWSPYWIATLYGLYRSQYPQKHASTTFIYVMYGIHALPYVNSASNWLLYGIYFIHSDRKKAFAISALTEIRSFQGI</sequence>
<evidence type="ECO:0000256" key="6">
    <source>
        <dbReference type="ARBA" id="ARBA00023136"/>
    </source>
</evidence>
<keyword evidence="4 9" id="KW-1133">Transmembrane helix</keyword>
<dbReference type="SUPFAM" id="SSF81321">
    <property type="entry name" value="Family A G protein-coupled receptor-like"/>
    <property type="match status" value="2"/>
</dbReference>
<accession>A0A0M3ITW8</accession>
<evidence type="ECO:0000256" key="9">
    <source>
        <dbReference type="SAM" id="Phobius"/>
    </source>
</evidence>
<dbReference type="Pfam" id="PF00001">
    <property type="entry name" value="7tm_1"/>
    <property type="match status" value="1"/>
</dbReference>
<keyword evidence="8" id="KW-0807">Transducer</keyword>
<keyword evidence="5" id="KW-0297">G-protein coupled receptor</keyword>
<evidence type="ECO:0000313" key="11">
    <source>
        <dbReference type="Proteomes" id="UP000036681"/>
    </source>
</evidence>
<evidence type="ECO:0000256" key="1">
    <source>
        <dbReference type="ARBA" id="ARBA00004651"/>
    </source>
</evidence>
<dbReference type="WBParaSite" id="ALUE_0002219601-mRNA-1">
    <property type="protein sequence ID" value="ALUE_0002219601-mRNA-1"/>
    <property type="gene ID" value="ALUE_0002219601"/>
</dbReference>
<feature type="domain" description="G-protein coupled receptors family 1 profile" evidence="10">
    <location>
        <begin position="1"/>
        <end position="204"/>
    </location>
</feature>
<name>A0A0M3ITW8_ASCLU</name>
<dbReference type="Gene3D" id="1.20.1070.10">
    <property type="entry name" value="Rhodopsin 7-helix transmembrane proteins"/>
    <property type="match status" value="2"/>
</dbReference>
<keyword evidence="7" id="KW-0675">Receptor</keyword>
<evidence type="ECO:0000256" key="8">
    <source>
        <dbReference type="ARBA" id="ARBA00023224"/>
    </source>
</evidence>
<keyword evidence="6 9" id="KW-0472">Membrane</keyword>
<evidence type="ECO:0000256" key="4">
    <source>
        <dbReference type="ARBA" id="ARBA00022989"/>
    </source>
</evidence>
<dbReference type="AlphaFoldDB" id="A0A0M3ITW8"/>
<feature type="transmembrane region" description="Helical" evidence="9">
    <location>
        <begin position="142"/>
        <end position="162"/>
    </location>
</feature>
<dbReference type="Proteomes" id="UP000036681">
    <property type="component" value="Unplaced"/>
</dbReference>
<reference evidence="12" key="1">
    <citation type="submission" date="2017-02" db="UniProtKB">
        <authorList>
            <consortium name="WormBaseParasite"/>
        </authorList>
    </citation>
    <scope>IDENTIFICATION</scope>
</reference>
<evidence type="ECO:0000256" key="7">
    <source>
        <dbReference type="ARBA" id="ARBA00023170"/>
    </source>
</evidence>
<dbReference type="InterPro" id="IPR000276">
    <property type="entry name" value="GPCR_Rhodpsn"/>
</dbReference>
<dbReference type="GO" id="GO:0043005">
    <property type="term" value="C:neuron projection"/>
    <property type="evidence" value="ECO:0007669"/>
    <property type="project" value="TreeGrafter"/>
</dbReference>